<dbReference type="PANTHER" id="PTHR43390:SF1">
    <property type="entry name" value="CHLOROPLAST PROCESSING PEPTIDASE"/>
    <property type="match status" value="1"/>
</dbReference>
<dbReference type="PANTHER" id="PTHR43390">
    <property type="entry name" value="SIGNAL PEPTIDASE I"/>
    <property type="match status" value="1"/>
</dbReference>
<evidence type="ECO:0000256" key="2">
    <source>
        <dbReference type="ARBA" id="ARBA00009370"/>
    </source>
</evidence>
<evidence type="ECO:0000256" key="7">
    <source>
        <dbReference type="RuleBase" id="RU003993"/>
    </source>
</evidence>
<dbReference type="Proteomes" id="UP001251857">
    <property type="component" value="Unassembled WGS sequence"/>
</dbReference>
<dbReference type="InterPro" id="IPR019533">
    <property type="entry name" value="Peptidase_S26"/>
</dbReference>
<evidence type="ECO:0000256" key="3">
    <source>
        <dbReference type="ARBA" id="ARBA00013208"/>
    </source>
</evidence>
<sequence>MNDLHFDFEVGLLLATVVTGIIWALDRWWLARRRAENAGTGMVVEFSRSFFPVILAVLILRSFVVEPFRIPSSSMVPTLLEGDFIVVNKFGYGLRLPGLHTEFVDFGEPERGDVIVFRWPEDPSKDFIKRVVGLPGDRVVYRNKQLTINGDPVPMERLGEYAGPGISPLQSAVEFRETLGEHTHGLLNTRGRELPALRYEVPAGHYFVMGDNRDHSSDSRVWGFVPERMLVGRAFMIWMSVSFDPFRVRFDRLGNLIH</sequence>
<dbReference type="InterPro" id="IPR019758">
    <property type="entry name" value="Pept_S26A_signal_pept_1_CS"/>
</dbReference>
<dbReference type="NCBIfam" id="TIGR02227">
    <property type="entry name" value="sigpep_I_bact"/>
    <property type="match status" value="1"/>
</dbReference>
<accession>A0ABU3C2U7</accession>
<feature type="domain" description="Peptidase S26" evidence="9">
    <location>
        <begin position="45"/>
        <end position="239"/>
    </location>
</feature>
<evidence type="ECO:0000256" key="8">
    <source>
        <dbReference type="RuleBase" id="RU362042"/>
    </source>
</evidence>
<comment type="subcellular location">
    <subcellularLocation>
        <location evidence="8">Membrane</location>
        <topology evidence="8">Multi-pass membrane protein</topology>
    </subcellularLocation>
</comment>
<gene>
    <name evidence="10" type="primary">lepB</name>
    <name evidence="10" type="ORF">RM532_12955</name>
</gene>
<dbReference type="PROSITE" id="PS00760">
    <property type="entry name" value="SPASE_I_2"/>
    <property type="match status" value="1"/>
</dbReference>
<dbReference type="PROSITE" id="PS00501">
    <property type="entry name" value="SPASE_I_1"/>
    <property type="match status" value="1"/>
</dbReference>
<name>A0ABU3C2U7_9GAMM</name>
<evidence type="ECO:0000259" key="9">
    <source>
        <dbReference type="Pfam" id="PF10502"/>
    </source>
</evidence>
<dbReference type="InterPro" id="IPR019757">
    <property type="entry name" value="Pept_S26A_signal_pept_1_Lys-AS"/>
</dbReference>
<proteinExistence type="inferred from homology"/>
<protein>
    <recommendedName>
        <fullName evidence="4 7">Signal peptidase I</fullName>
        <ecNumber evidence="3 7">3.4.21.89</ecNumber>
    </recommendedName>
</protein>
<keyword evidence="7" id="KW-0812">Transmembrane</keyword>
<dbReference type="Pfam" id="PF10502">
    <property type="entry name" value="Peptidase_S26"/>
    <property type="match status" value="1"/>
</dbReference>
<evidence type="ECO:0000256" key="6">
    <source>
        <dbReference type="ARBA" id="ARBA00022801"/>
    </source>
</evidence>
<dbReference type="EC" id="3.4.21.89" evidence="3 7"/>
<dbReference type="Gene3D" id="2.10.109.10">
    <property type="entry name" value="Umud Fragment, subunit A"/>
    <property type="match status" value="1"/>
</dbReference>
<dbReference type="CDD" id="cd06530">
    <property type="entry name" value="S26_SPase_I"/>
    <property type="match status" value="1"/>
</dbReference>
<evidence type="ECO:0000256" key="1">
    <source>
        <dbReference type="ARBA" id="ARBA00000677"/>
    </source>
</evidence>
<reference evidence="10 11" key="1">
    <citation type="submission" date="2023-09" db="EMBL/GenBank/DDBJ databases">
        <authorList>
            <person name="Rey-Velasco X."/>
        </authorList>
    </citation>
    <scope>NUCLEOTIDE SEQUENCE [LARGE SCALE GENOMIC DNA]</scope>
    <source>
        <strain evidence="10 11">W335</strain>
    </source>
</reference>
<dbReference type="GO" id="GO:0009003">
    <property type="term" value="F:signal peptidase activity"/>
    <property type="evidence" value="ECO:0007669"/>
    <property type="project" value="UniProtKB-EC"/>
</dbReference>
<dbReference type="SUPFAM" id="SSF51306">
    <property type="entry name" value="LexA/Signal peptidase"/>
    <property type="match status" value="1"/>
</dbReference>
<keyword evidence="7" id="KW-1133">Transmembrane helix</keyword>
<comment type="similarity">
    <text evidence="2 8">Belongs to the peptidase S26 family.</text>
</comment>
<evidence type="ECO:0000313" key="10">
    <source>
        <dbReference type="EMBL" id="MDT0635857.1"/>
    </source>
</evidence>
<organism evidence="10 11">
    <name type="scientific">Spectribacter hydrogenoxidans</name>
    <dbReference type="NCBI Taxonomy" id="3075608"/>
    <lineage>
        <taxon>Bacteria</taxon>
        <taxon>Pseudomonadati</taxon>
        <taxon>Pseudomonadota</taxon>
        <taxon>Gammaproteobacteria</taxon>
        <taxon>Salinisphaerales</taxon>
        <taxon>Salinisphaeraceae</taxon>
        <taxon>Spectribacter</taxon>
    </lineage>
</organism>
<keyword evidence="6 7" id="KW-0378">Hydrolase</keyword>
<feature type="transmembrane region" description="Helical" evidence="7">
    <location>
        <begin position="46"/>
        <end position="64"/>
    </location>
</feature>
<feature type="transmembrane region" description="Helical" evidence="7">
    <location>
        <begin position="6"/>
        <end position="25"/>
    </location>
</feature>
<evidence type="ECO:0000256" key="5">
    <source>
        <dbReference type="ARBA" id="ARBA00022670"/>
    </source>
</evidence>
<dbReference type="RefSeq" id="WP_311653756.1">
    <property type="nucleotide sequence ID" value="NZ_JAVRIB010000014.1"/>
</dbReference>
<dbReference type="InterPro" id="IPR036286">
    <property type="entry name" value="LexA/Signal_pep-like_sf"/>
</dbReference>
<keyword evidence="5 7" id="KW-0645">Protease</keyword>
<keyword evidence="7" id="KW-0472">Membrane</keyword>
<dbReference type="PRINTS" id="PR00727">
    <property type="entry name" value="LEADERPTASE"/>
</dbReference>
<dbReference type="InterPro" id="IPR019756">
    <property type="entry name" value="Pept_S26A_signal_pept_1_Ser-AS"/>
</dbReference>
<keyword evidence="11" id="KW-1185">Reference proteome</keyword>
<evidence type="ECO:0000313" key="11">
    <source>
        <dbReference type="Proteomes" id="UP001251857"/>
    </source>
</evidence>
<comment type="catalytic activity">
    <reaction evidence="1 7">
        <text>Cleavage of hydrophobic, N-terminal signal or leader sequences from secreted and periplasmic proteins.</text>
        <dbReference type="EC" id="3.4.21.89"/>
    </reaction>
</comment>
<dbReference type="PROSITE" id="PS00761">
    <property type="entry name" value="SPASE_I_3"/>
    <property type="match status" value="1"/>
</dbReference>
<dbReference type="InterPro" id="IPR000223">
    <property type="entry name" value="Pept_S26A_signal_pept_1"/>
</dbReference>
<dbReference type="EMBL" id="JAVRIB010000014">
    <property type="protein sequence ID" value="MDT0635857.1"/>
    <property type="molecule type" value="Genomic_DNA"/>
</dbReference>
<evidence type="ECO:0000256" key="4">
    <source>
        <dbReference type="ARBA" id="ARBA00019232"/>
    </source>
</evidence>
<comment type="caution">
    <text evidence="10">The sequence shown here is derived from an EMBL/GenBank/DDBJ whole genome shotgun (WGS) entry which is preliminary data.</text>
</comment>